<dbReference type="SUPFAM" id="SSF49464">
    <property type="entry name" value="Carboxypeptidase regulatory domain-like"/>
    <property type="match status" value="1"/>
</dbReference>
<dbReference type="Gene3D" id="2.60.40.10">
    <property type="entry name" value="Immunoglobulins"/>
    <property type="match status" value="1"/>
</dbReference>
<evidence type="ECO:0000256" key="1">
    <source>
        <dbReference type="SAM" id="MobiDB-lite"/>
    </source>
</evidence>
<evidence type="ECO:0000256" key="2">
    <source>
        <dbReference type="SAM" id="Phobius"/>
    </source>
</evidence>
<dbReference type="AlphaFoldDB" id="A0A5M6CYH1"/>
<keyword evidence="2" id="KW-0472">Membrane</keyword>
<dbReference type="InterPro" id="IPR008969">
    <property type="entry name" value="CarboxyPept-like_regulatory"/>
</dbReference>
<proteinExistence type="predicted"/>
<reference evidence="3 4" key="1">
    <citation type="submission" date="2019-08" db="EMBL/GenBank/DDBJ databases">
        <authorList>
            <person name="Dhanesh K."/>
            <person name="Kumar G."/>
            <person name="Sasikala C."/>
            <person name="Venkata Ramana C."/>
        </authorList>
    </citation>
    <scope>NUCLEOTIDE SEQUENCE [LARGE SCALE GENOMIC DNA]</scope>
    <source>
        <strain evidence="3 4">JC645</strain>
    </source>
</reference>
<keyword evidence="3" id="KW-0378">Hydrolase</keyword>
<accession>A0A5M6CYH1</accession>
<keyword evidence="3" id="KW-0121">Carboxypeptidase</keyword>
<dbReference type="RefSeq" id="WP_150079244.1">
    <property type="nucleotide sequence ID" value="NZ_VWOX01000019.1"/>
</dbReference>
<organism evidence="3 4">
    <name type="scientific">Roseiconus nitratireducens</name>
    <dbReference type="NCBI Taxonomy" id="2605748"/>
    <lineage>
        <taxon>Bacteria</taxon>
        <taxon>Pseudomonadati</taxon>
        <taxon>Planctomycetota</taxon>
        <taxon>Planctomycetia</taxon>
        <taxon>Pirellulales</taxon>
        <taxon>Pirellulaceae</taxon>
        <taxon>Roseiconus</taxon>
    </lineage>
</organism>
<dbReference type="InterPro" id="IPR013783">
    <property type="entry name" value="Ig-like_fold"/>
</dbReference>
<keyword evidence="2" id="KW-1133">Transmembrane helix</keyword>
<evidence type="ECO:0000313" key="3">
    <source>
        <dbReference type="EMBL" id="KAA5539470.1"/>
    </source>
</evidence>
<keyword evidence="3" id="KW-0645">Protease</keyword>
<comment type="caution">
    <text evidence="3">The sequence shown here is derived from an EMBL/GenBank/DDBJ whole genome shotgun (WGS) entry which is preliminary data.</text>
</comment>
<sequence length="549" mass="59683">MKVELIDKDQREEPSLGFGAVAASMFFGVSLLMAANVSVQAQNPPQEQSTQQSEISAKDSQATYRGRILLADGSPSRSKGYLYITARSERGSYLGTVGEFQDSFEFKSLAGKAFLAFFADGYAPTWTEPMDIQSGRIADGIELTLKPGVPFSIAVHDQSGSPISNASVAALPMIHGSSMGPLEWHSVDDSGVITLSHLAETEYTFRVKAPGFQDFRSKPKPVSADERVTLKMQRASVSPKQNDGDEKVDRKREWWTAVGRVTNADGEPLEDVTVRVATGLGTLIGGGTTKTNSDGRYEVHFGPGILFGDITDETPSPQTQVALIYASLENHFERNLCRQGRGIASLLPVPEKQRQGWGVEADQVCLPDAPREVDFVMMPAARVRGTLVDEKNAPLSDYSVSLTGEELPPGSSVLAQVLTDTEGRFEIQQIPTNKWFQFVVRKPREQLQPPWNDSWASGPIVFADPGENDFRAAVPSDPDSTDRLTAESFRLKINGAGVHGKTAVKWAKDDPLPRPAGQAIRSAEGPDASGQTLARYTLELENVERGPSD</sequence>
<dbReference type="Proteomes" id="UP000324479">
    <property type="component" value="Unassembled WGS sequence"/>
</dbReference>
<evidence type="ECO:0000313" key="4">
    <source>
        <dbReference type="Proteomes" id="UP000324479"/>
    </source>
</evidence>
<dbReference type="EMBL" id="VWOX01000019">
    <property type="protein sequence ID" value="KAA5539470.1"/>
    <property type="molecule type" value="Genomic_DNA"/>
</dbReference>
<feature type="transmembrane region" description="Helical" evidence="2">
    <location>
        <begin position="16"/>
        <end position="35"/>
    </location>
</feature>
<protein>
    <submittedName>
        <fullName evidence="3">Carboxypeptidase regulatory-like domain-containing protein</fullName>
    </submittedName>
</protein>
<dbReference type="GO" id="GO:0004180">
    <property type="term" value="F:carboxypeptidase activity"/>
    <property type="evidence" value="ECO:0007669"/>
    <property type="project" value="UniProtKB-KW"/>
</dbReference>
<keyword evidence="4" id="KW-1185">Reference proteome</keyword>
<gene>
    <name evidence="3" type="ORF">FYK55_24360</name>
</gene>
<name>A0A5M6CYH1_9BACT</name>
<keyword evidence="2" id="KW-0812">Transmembrane</keyword>
<feature type="region of interest" description="Disordered" evidence="1">
    <location>
        <begin position="506"/>
        <end position="531"/>
    </location>
</feature>